<evidence type="ECO:0000256" key="11">
    <source>
        <dbReference type="RuleBase" id="RU362041"/>
    </source>
</evidence>
<dbReference type="Pfam" id="PF14622">
    <property type="entry name" value="Ribonucleas_3_3"/>
    <property type="match status" value="1"/>
</dbReference>
<dbReference type="Gene3D" id="2.10.109.10">
    <property type="entry name" value="Umud Fragment, subunit A"/>
    <property type="match status" value="1"/>
</dbReference>
<evidence type="ECO:0000256" key="9">
    <source>
        <dbReference type="PIRSR" id="PIRSR600223-1"/>
    </source>
</evidence>
<dbReference type="SUPFAM" id="SSF51306">
    <property type="entry name" value="LexA/Signal peptidase"/>
    <property type="match status" value="1"/>
</dbReference>
<sequence>MITNKKTLIQEFSSFIFVIFLALTIKFFVMENFVVPTGSMKATVLENDYIFSTKYSYGYSNYSFPFFSPNIFNNRIFASQPQRGDIIIFRPPNNMDIRYVKRLIGLPGDKIQLINDVVYINDKAIERTEIGTYTSEQGKNYIKYKEILPNGVNYFSYKLKQDDHLLVNKYGNTEIFYVPEGKYFFLGDNRDESNDSRIYLGFVPFKNFIAKGQFIYFSTKEQLWQSDIGIINQILRVDYLPLFIQIKYKMTTNKKSALFTPEKLEQDIGYNFKNKDFLLEALSHPSLKQNVLKHEVPKNYERLELFGDAIINFVITEILFKNFSTYDEGKLAKIRAYLVCKELLCKVAAKINLSDYIIMTYGEEVLGGRQNPNNIENTMEALIAAIYLDSNIDTVKKIVNDLWREFISITDLADYDPKSTLQELAQKKGTKKPVYQVIKREGSPHSSIFTVLVQMDEYQQTGTGHSVKEAEKVAARKLMNYLNN</sequence>
<keyword evidence="11" id="KW-0496">Mitochondrion</keyword>
<dbReference type="SUPFAM" id="SSF69065">
    <property type="entry name" value="RNase III domain-like"/>
    <property type="match status" value="1"/>
</dbReference>
<dbReference type="PROSITE" id="PS00760">
    <property type="entry name" value="SPASE_I_2"/>
    <property type="match status" value="1"/>
</dbReference>
<dbReference type="InterPro" id="IPR014720">
    <property type="entry name" value="dsRBD_dom"/>
</dbReference>
<dbReference type="InterPro" id="IPR036389">
    <property type="entry name" value="RNase_III_sf"/>
</dbReference>
<dbReference type="GO" id="GO:1905370">
    <property type="term" value="C:serine-type endopeptidase complex"/>
    <property type="evidence" value="ECO:0007669"/>
    <property type="project" value="UniProtKB-ARBA"/>
</dbReference>
<dbReference type="PANTHER" id="PTHR43390">
    <property type="entry name" value="SIGNAL PEPTIDASE I"/>
    <property type="match status" value="1"/>
</dbReference>
<evidence type="ECO:0000256" key="8">
    <source>
        <dbReference type="ARBA" id="ARBA00022884"/>
    </source>
</evidence>
<feature type="domain" description="DRBM" evidence="12">
    <location>
        <begin position="416"/>
        <end position="484"/>
    </location>
</feature>
<feature type="active site" evidence="9">
    <location>
        <position position="101"/>
    </location>
</feature>
<keyword evidence="7 11" id="KW-0378">Hydrolase</keyword>
<evidence type="ECO:0000313" key="15">
    <source>
        <dbReference type="Proteomes" id="UP001151699"/>
    </source>
</evidence>
<dbReference type="PROSITE" id="PS50142">
    <property type="entry name" value="RNASE_3_2"/>
    <property type="match status" value="1"/>
</dbReference>
<evidence type="ECO:0000256" key="5">
    <source>
        <dbReference type="ARBA" id="ARBA00022722"/>
    </source>
</evidence>
<dbReference type="HAMAP" id="MF_00104">
    <property type="entry name" value="RNase_III"/>
    <property type="match status" value="1"/>
</dbReference>
<comment type="catalytic activity">
    <reaction evidence="2">
        <text>Cleavage of hydrophobic, N-terminal signal or leader sequences from secreted and periplasmic proteins.</text>
        <dbReference type="EC" id="3.4.21.89"/>
    </reaction>
</comment>
<dbReference type="SMART" id="SM00358">
    <property type="entry name" value="DSRM"/>
    <property type="match status" value="1"/>
</dbReference>
<dbReference type="GO" id="GO:0006364">
    <property type="term" value="P:rRNA processing"/>
    <property type="evidence" value="ECO:0007669"/>
    <property type="project" value="InterPro"/>
</dbReference>
<protein>
    <recommendedName>
        <fullName evidence="11">Mitochondrial inner membrane protease subunit</fullName>
        <ecNumber evidence="11">3.4.21.-</ecNumber>
    </recommendedName>
</protein>
<evidence type="ECO:0000256" key="3">
    <source>
        <dbReference type="ARBA" id="ARBA00009370"/>
    </source>
</evidence>
<dbReference type="NCBIfam" id="TIGR02227">
    <property type="entry name" value="sigpep_I_bact"/>
    <property type="match status" value="1"/>
</dbReference>
<evidence type="ECO:0000259" key="12">
    <source>
        <dbReference type="PROSITE" id="PS50137"/>
    </source>
</evidence>
<feature type="non-terminal residue" evidence="14">
    <location>
        <position position="1"/>
    </location>
</feature>
<feature type="domain" description="RNase III" evidence="13">
    <location>
        <begin position="261"/>
        <end position="391"/>
    </location>
</feature>
<keyword evidence="8 10" id="KW-0694">RNA-binding</keyword>
<dbReference type="PROSITE" id="PS50137">
    <property type="entry name" value="DS_RBD"/>
    <property type="match status" value="1"/>
</dbReference>
<dbReference type="GO" id="GO:0003723">
    <property type="term" value="F:RNA binding"/>
    <property type="evidence" value="ECO:0007669"/>
    <property type="project" value="UniProtKB-UniRule"/>
</dbReference>
<evidence type="ECO:0000256" key="7">
    <source>
        <dbReference type="ARBA" id="ARBA00022801"/>
    </source>
</evidence>
<dbReference type="Gene3D" id="3.30.160.20">
    <property type="match status" value="1"/>
</dbReference>
<comment type="subcellular location">
    <subcellularLocation>
        <location evidence="11">Mitochondrion inner membrane</location>
    </subcellularLocation>
</comment>
<dbReference type="GO" id="GO:0034475">
    <property type="term" value="P:U4 snRNA 3'-end processing"/>
    <property type="evidence" value="ECO:0007669"/>
    <property type="project" value="UniProtKB-ARBA"/>
</dbReference>
<keyword evidence="5" id="KW-0540">Nuclease</keyword>
<dbReference type="InterPro" id="IPR036286">
    <property type="entry name" value="LexA/Signal_pep-like_sf"/>
</dbReference>
<dbReference type="InterPro" id="IPR019758">
    <property type="entry name" value="Pept_S26A_signal_pept_1_CS"/>
</dbReference>
<dbReference type="GO" id="GO:0005743">
    <property type="term" value="C:mitochondrial inner membrane"/>
    <property type="evidence" value="ECO:0007669"/>
    <property type="project" value="UniProtKB-SubCell"/>
</dbReference>
<keyword evidence="15" id="KW-1185">Reference proteome</keyword>
<proteinExistence type="inferred from homology"/>
<dbReference type="NCBIfam" id="TIGR02191">
    <property type="entry name" value="RNaseIII"/>
    <property type="match status" value="1"/>
</dbReference>
<dbReference type="GO" id="GO:0006465">
    <property type="term" value="P:signal peptide processing"/>
    <property type="evidence" value="ECO:0007669"/>
    <property type="project" value="InterPro"/>
</dbReference>
<feature type="active site" evidence="9">
    <location>
        <position position="39"/>
    </location>
</feature>
<dbReference type="InterPro" id="IPR019533">
    <property type="entry name" value="Peptidase_S26"/>
</dbReference>
<gene>
    <name evidence="14" type="primary">lepB</name>
    <name evidence="14" type="ORF">Bhyg_00318</name>
</gene>
<dbReference type="SMART" id="SM00535">
    <property type="entry name" value="RIBOc"/>
    <property type="match status" value="1"/>
</dbReference>
<keyword evidence="11" id="KW-0812">Transmembrane</keyword>
<dbReference type="Proteomes" id="UP001151699">
    <property type="component" value="Chromosome A"/>
</dbReference>
<reference evidence="14" key="1">
    <citation type="submission" date="2022-07" db="EMBL/GenBank/DDBJ databases">
        <authorList>
            <person name="Trinca V."/>
            <person name="Uliana J.V.C."/>
            <person name="Torres T.T."/>
            <person name="Ward R.J."/>
            <person name="Monesi N."/>
        </authorList>
    </citation>
    <scope>NUCLEOTIDE SEQUENCE</scope>
    <source>
        <strain evidence="14">HSMRA1968</strain>
        <tissue evidence="14">Whole embryos</tissue>
    </source>
</reference>
<dbReference type="Gene3D" id="1.10.1520.10">
    <property type="entry name" value="Ribonuclease III domain"/>
    <property type="match status" value="1"/>
</dbReference>
<dbReference type="Pfam" id="PF00035">
    <property type="entry name" value="dsrm"/>
    <property type="match status" value="1"/>
</dbReference>
<name>A0A9Q0N7C9_9DIPT</name>
<dbReference type="GO" id="GO:0098796">
    <property type="term" value="C:membrane protein complex"/>
    <property type="evidence" value="ECO:0007669"/>
    <property type="project" value="UniProtKB-ARBA"/>
</dbReference>
<dbReference type="PANTHER" id="PTHR43390:SF1">
    <property type="entry name" value="CHLOROPLAST PROCESSING PEPTIDASE"/>
    <property type="match status" value="1"/>
</dbReference>
<keyword evidence="11" id="KW-0472">Membrane</keyword>
<dbReference type="GO" id="GO:0030847">
    <property type="term" value="P:termination of RNA polymerase II transcription, exosome-dependent"/>
    <property type="evidence" value="ECO:0007669"/>
    <property type="project" value="UniProtKB-ARBA"/>
</dbReference>
<comment type="caution">
    <text evidence="14">The sequence shown here is derived from an EMBL/GenBank/DDBJ whole genome shotgun (WGS) entry which is preliminary data.</text>
</comment>
<dbReference type="PROSITE" id="PS00761">
    <property type="entry name" value="SPASE_I_3"/>
    <property type="match status" value="1"/>
</dbReference>
<accession>A0A9Q0N7C9</accession>
<dbReference type="InterPro" id="IPR019757">
    <property type="entry name" value="Pept_S26A_signal_pept_1_Lys-AS"/>
</dbReference>
<dbReference type="PRINTS" id="PR00727">
    <property type="entry name" value="LEADERPTASE"/>
</dbReference>
<dbReference type="AlphaFoldDB" id="A0A9Q0N7C9"/>
<dbReference type="Pfam" id="PF10502">
    <property type="entry name" value="Peptidase_S26"/>
    <property type="match status" value="1"/>
</dbReference>
<evidence type="ECO:0000256" key="1">
    <source>
        <dbReference type="ARBA" id="ARBA00000109"/>
    </source>
</evidence>
<dbReference type="CDD" id="cd06530">
    <property type="entry name" value="S26_SPase_I"/>
    <property type="match status" value="1"/>
</dbReference>
<dbReference type="InterPro" id="IPR000999">
    <property type="entry name" value="RNase_III_dom"/>
</dbReference>
<dbReference type="GO" id="GO:0035196">
    <property type="term" value="P:miRNA processing"/>
    <property type="evidence" value="ECO:0007669"/>
    <property type="project" value="UniProtKB-ARBA"/>
</dbReference>
<dbReference type="CDD" id="cd10845">
    <property type="entry name" value="DSRM_RNAse_III_family"/>
    <property type="match status" value="1"/>
</dbReference>
<keyword evidence="11" id="KW-0645">Protease</keyword>
<dbReference type="CDD" id="cd00593">
    <property type="entry name" value="RIBOc"/>
    <property type="match status" value="1"/>
</dbReference>
<dbReference type="InterPro" id="IPR011907">
    <property type="entry name" value="RNase_III"/>
</dbReference>
<organism evidence="14 15">
    <name type="scientific">Pseudolycoriella hygida</name>
    <dbReference type="NCBI Taxonomy" id="35572"/>
    <lineage>
        <taxon>Eukaryota</taxon>
        <taxon>Metazoa</taxon>
        <taxon>Ecdysozoa</taxon>
        <taxon>Arthropoda</taxon>
        <taxon>Hexapoda</taxon>
        <taxon>Insecta</taxon>
        <taxon>Pterygota</taxon>
        <taxon>Neoptera</taxon>
        <taxon>Endopterygota</taxon>
        <taxon>Diptera</taxon>
        <taxon>Nematocera</taxon>
        <taxon>Sciaroidea</taxon>
        <taxon>Sciaridae</taxon>
        <taxon>Pseudolycoriella</taxon>
    </lineage>
</organism>
<dbReference type="EMBL" id="WJQU01000001">
    <property type="protein sequence ID" value="KAJ6645116.1"/>
    <property type="molecule type" value="Genomic_DNA"/>
</dbReference>
<comment type="catalytic activity">
    <reaction evidence="1">
        <text>Endonucleolytic cleavage to 5'-phosphomonoester.</text>
        <dbReference type="EC" id="3.1.26.3"/>
    </reaction>
</comment>
<comment type="subunit">
    <text evidence="4">Heterodimer of 2 subunits, IMMPL1 and IMMPL2.</text>
</comment>
<keyword evidence="11" id="KW-1133">Transmembrane helix</keyword>
<dbReference type="GO" id="GO:0004252">
    <property type="term" value="F:serine-type endopeptidase activity"/>
    <property type="evidence" value="ECO:0007669"/>
    <property type="project" value="InterPro"/>
</dbReference>
<evidence type="ECO:0000256" key="6">
    <source>
        <dbReference type="ARBA" id="ARBA00022759"/>
    </source>
</evidence>
<dbReference type="GO" id="GO:0034963">
    <property type="term" value="P:box C/D sno(s)RNA processing"/>
    <property type="evidence" value="ECO:0007669"/>
    <property type="project" value="UniProtKB-ARBA"/>
</dbReference>
<dbReference type="EC" id="3.4.21.-" evidence="11"/>
<feature type="transmembrane region" description="Helical" evidence="11">
    <location>
        <begin position="12"/>
        <end position="30"/>
    </location>
</feature>
<dbReference type="OrthoDB" id="2392202at2759"/>
<dbReference type="InterPro" id="IPR000223">
    <property type="entry name" value="Pept_S26A_signal_pept_1"/>
</dbReference>
<dbReference type="SUPFAM" id="SSF54768">
    <property type="entry name" value="dsRNA-binding domain-like"/>
    <property type="match status" value="1"/>
</dbReference>
<evidence type="ECO:0000313" key="14">
    <source>
        <dbReference type="EMBL" id="KAJ6645116.1"/>
    </source>
</evidence>
<dbReference type="GO" id="GO:0004525">
    <property type="term" value="F:ribonuclease III activity"/>
    <property type="evidence" value="ECO:0007669"/>
    <property type="project" value="UniProtKB-EC"/>
</dbReference>
<keyword evidence="11" id="KW-0999">Mitochondrion inner membrane</keyword>
<evidence type="ECO:0000259" key="13">
    <source>
        <dbReference type="PROSITE" id="PS50142"/>
    </source>
</evidence>
<evidence type="ECO:0000256" key="10">
    <source>
        <dbReference type="PROSITE-ProRule" id="PRU00266"/>
    </source>
</evidence>
<evidence type="ECO:0000256" key="4">
    <source>
        <dbReference type="ARBA" id="ARBA00011805"/>
    </source>
</evidence>
<dbReference type="FunFam" id="1.10.1520.10:FF:000001">
    <property type="entry name" value="Ribonuclease 3"/>
    <property type="match status" value="1"/>
</dbReference>
<keyword evidence="6" id="KW-0255">Endonuclease</keyword>
<comment type="similarity">
    <text evidence="3 11">Belongs to the peptidase S26 family.</text>
</comment>
<dbReference type="GO" id="GO:0009003">
    <property type="term" value="F:signal peptidase activity"/>
    <property type="evidence" value="ECO:0007669"/>
    <property type="project" value="UniProtKB-EC"/>
</dbReference>
<evidence type="ECO:0000256" key="2">
    <source>
        <dbReference type="ARBA" id="ARBA00000677"/>
    </source>
</evidence>